<feature type="compositionally biased region" description="Low complexity" evidence="2">
    <location>
        <begin position="22"/>
        <end position="36"/>
    </location>
</feature>
<dbReference type="RefSeq" id="WP_267645586.1">
    <property type="nucleotide sequence ID" value="NZ_JANHGR010000001.1"/>
</dbReference>
<dbReference type="AlphaFoldDB" id="A0ABD6BMF5"/>
<dbReference type="EMBL" id="JBHUCZ010000001">
    <property type="protein sequence ID" value="MFD1566309.1"/>
    <property type="molecule type" value="Genomic_DNA"/>
</dbReference>
<protein>
    <submittedName>
        <fullName evidence="3">Uncharacterized protein</fullName>
    </submittedName>
</protein>
<dbReference type="Proteomes" id="UP001597139">
    <property type="component" value="Unassembled WGS sequence"/>
</dbReference>
<organism evidence="3 4">
    <name type="scientific">Halolamina litorea</name>
    <dbReference type="NCBI Taxonomy" id="1515593"/>
    <lineage>
        <taxon>Archaea</taxon>
        <taxon>Methanobacteriati</taxon>
        <taxon>Methanobacteriota</taxon>
        <taxon>Stenosarchaea group</taxon>
        <taxon>Halobacteria</taxon>
        <taxon>Halobacteriales</taxon>
        <taxon>Haloferacaceae</taxon>
    </lineage>
</organism>
<comment type="caution">
    <text evidence="3">The sequence shown here is derived from an EMBL/GenBank/DDBJ whole genome shotgun (WGS) entry which is preliminary data.</text>
</comment>
<dbReference type="InterPro" id="IPR029050">
    <property type="entry name" value="Immunoprotect_excell_Ig-like"/>
</dbReference>
<feature type="region of interest" description="Disordered" evidence="2">
    <location>
        <begin position="22"/>
        <end position="52"/>
    </location>
</feature>
<keyword evidence="1" id="KW-0732">Signal</keyword>
<name>A0ABD6BMF5_9EURY</name>
<evidence type="ECO:0000313" key="3">
    <source>
        <dbReference type="EMBL" id="MFD1566309.1"/>
    </source>
</evidence>
<evidence type="ECO:0000313" key="4">
    <source>
        <dbReference type="Proteomes" id="UP001597139"/>
    </source>
</evidence>
<proteinExistence type="predicted"/>
<evidence type="ECO:0000256" key="2">
    <source>
        <dbReference type="SAM" id="MobiDB-lite"/>
    </source>
</evidence>
<dbReference type="Gene3D" id="2.60.40.1240">
    <property type="match status" value="2"/>
</dbReference>
<gene>
    <name evidence="3" type="ORF">ACFSAU_02295</name>
</gene>
<reference evidence="3 4" key="1">
    <citation type="journal article" date="2019" name="Int. J. Syst. Evol. Microbiol.">
        <title>The Global Catalogue of Microorganisms (GCM) 10K type strain sequencing project: providing services to taxonomists for standard genome sequencing and annotation.</title>
        <authorList>
            <consortium name="The Broad Institute Genomics Platform"/>
            <consortium name="The Broad Institute Genome Sequencing Center for Infectious Disease"/>
            <person name="Wu L."/>
            <person name="Ma J."/>
        </authorList>
    </citation>
    <scope>NUCLEOTIDE SEQUENCE [LARGE SCALE GENOMIC DNA]</scope>
    <source>
        <strain evidence="3 4">CGMCC 1.12859</strain>
    </source>
</reference>
<accession>A0ABD6BMF5</accession>
<sequence>MKRRQLLFTGTVGLSTVLAGCSSLTGDDGDSSATDGPSDDSESGDTATPTGPAEFEEVTLAAPSSVTVGSEFSLTAAATNVGGETGSYEGTVQLVTESQGTEDGSDGTTSFEASFTISDVPPGETGETEVSAPAFDTVDDYEFGLADADASVTVRPAPETAGVGETLALGEDLAVTVDDVAVQESVFYPTSRSSGLSTYEEVGAFGAPSGHVLAVVTVTVENTGTSTTTAARGTIGINDAEWYGDGEGSPRSVLGRSSSRFYSGGLPEISPSESVTGYYLAKVPRETARGTIEITGQADKTGTLPERVWTAEHDGDQRSLPELTLQSIDAPDTTALGRDYELTATVANEGDAAGTLRGVAQWDADGTWAQLSTATTHANLDIDRGTGGVVERQIEAGESTEVTLTSFSVYNRQHTYRLQPFSNEWQVDFQGADLSMGDRLKSSSNANIVVSDLRVQDTVTVYDDWEDEVQEAQPDDGNKYVAVQFRFTQRNDGDYTSTPSTSDFSIVAEGNSVGSSTYVDDSIREDWYEPIEGDLDEQAELAGWSFYEVPTEYAESDLAVKYEVSAGMGSSVSTVATWTQ</sequence>
<dbReference type="PROSITE" id="PS51257">
    <property type="entry name" value="PROKAR_LIPOPROTEIN"/>
    <property type="match status" value="1"/>
</dbReference>
<keyword evidence="4" id="KW-1185">Reference proteome</keyword>
<evidence type="ECO:0000256" key="1">
    <source>
        <dbReference type="ARBA" id="ARBA00022729"/>
    </source>
</evidence>